<protein>
    <recommendedName>
        <fullName evidence="1">RNase H type-1 domain-containing protein</fullName>
    </recommendedName>
</protein>
<dbReference type="Pfam" id="PF13456">
    <property type="entry name" value="RVT_3"/>
    <property type="match status" value="1"/>
</dbReference>
<dbReference type="InterPro" id="IPR036397">
    <property type="entry name" value="RNaseH_sf"/>
</dbReference>
<name>B9HBU9_POPTR</name>
<proteinExistence type="predicted"/>
<sequence>MKSQWNISLFIVKTTRKFGLDSWNGGFYPGVVQVVYQRKVNQWLKWNVDGSSTRKPSDPGIDGVLRDHKGIVQCMNRSIPVGIKDSNEAEPIAVIKALELSSTREECIGKRIIIESDSSIVINRIIKEYNRPWKFHVLFILASRFSSGLRLVTYICYDHHRDFHVFGFFKVQVDILISLISEKK</sequence>
<dbReference type="InParanoid" id="B9HBU9"/>
<dbReference type="SUPFAM" id="SSF53098">
    <property type="entry name" value="Ribonuclease H-like"/>
    <property type="match status" value="1"/>
</dbReference>
<evidence type="ECO:0000313" key="2">
    <source>
        <dbReference type="EMBL" id="PNT30594.1"/>
    </source>
</evidence>
<keyword evidence="3" id="KW-1185">Reference proteome</keyword>
<accession>B9HBU9</accession>
<dbReference type="HOGENOM" id="CLU_1470565_0_0_1"/>
<dbReference type="EMBL" id="CM009295">
    <property type="protein sequence ID" value="PNT30594.1"/>
    <property type="molecule type" value="Genomic_DNA"/>
</dbReference>
<evidence type="ECO:0000259" key="1">
    <source>
        <dbReference type="Pfam" id="PF13456"/>
    </source>
</evidence>
<dbReference type="InterPro" id="IPR044730">
    <property type="entry name" value="RNase_H-like_dom_plant"/>
</dbReference>
<dbReference type="CDD" id="cd06222">
    <property type="entry name" value="RNase_H_like"/>
    <property type="match status" value="1"/>
</dbReference>
<reference evidence="2 3" key="1">
    <citation type="journal article" date="2006" name="Science">
        <title>The genome of black cottonwood, Populus trichocarpa (Torr. &amp; Gray).</title>
        <authorList>
            <person name="Tuskan G.A."/>
            <person name="Difazio S."/>
            <person name="Jansson S."/>
            <person name="Bohlmann J."/>
            <person name="Grigoriev I."/>
            <person name="Hellsten U."/>
            <person name="Putnam N."/>
            <person name="Ralph S."/>
            <person name="Rombauts S."/>
            <person name="Salamov A."/>
            <person name="Schein J."/>
            <person name="Sterck L."/>
            <person name="Aerts A."/>
            <person name="Bhalerao R.R."/>
            <person name="Bhalerao R.P."/>
            <person name="Blaudez D."/>
            <person name="Boerjan W."/>
            <person name="Brun A."/>
            <person name="Brunner A."/>
            <person name="Busov V."/>
            <person name="Campbell M."/>
            <person name="Carlson J."/>
            <person name="Chalot M."/>
            <person name="Chapman J."/>
            <person name="Chen G.L."/>
            <person name="Cooper D."/>
            <person name="Coutinho P.M."/>
            <person name="Couturier J."/>
            <person name="Covert S."/>
            <person name="Cronk Q."/>
            <person name="Cunningham R."/>
            <person name="Davis J."/>
            <person name="Degroeve S."/>
            <person name="Dejardin A."/>
            <person name="Depamphilis C."/>
            <person name="Detter J."/>
            <person name="Dirks B."/>
            <person name="Dubchak I."/>
            <person name="Duplessis S."/>
            <person name="Ehlting J."/>
            <person name="Ellis B."/>
            <person name="Gendler K."/>
            <person name="Goodstein D."/>
            <person name="Gribskov M."/>
            <person name="Grimwood J."/>
            <person name="Groover A."/>
            <person name="Gunter L."/>
            <person name="Hamberger B."/>
            <person name="Heinze B."/>
            <person name="Helariutta Y."/>
            <person name="Henrissat B."/>
            <person name="Holligan D."/>
            <person name="Holt R."/>
            <person name="Huang W."/>
            <person name="Islam-Faridi N."/>
            <person name="Jones S."/>
            <person name="Jones-Rhoades M."/>
            <person name="Jorgensen R."/>
            <person name="Joshi C."/>
            <person name="Kangasjarvi J."/>
            <person name="Karlsson J."/>
            <person name="Kelleher C."/>
            <person name="Kirkpatrick R."/>
            <person name="Kirst M."/>
            <person name="Kohler A."/>
            <person name="Kalluri U."/>
            <person name="Larimer F."/>
            <person name="Leebens-Mack J."/>
            <person name="Leple J.C."/>
            <person name="Locascio P."/>
            <person name="Lou Y."/>
            <person name="Lucas S."/>
            <person name="Martin F."/>
            <person name="Montanini B."/>
            <person name="Napoli C."/>
            <person name="Nelson D.R."/>
            <person name="Nelson C."/>
            <person name="Nieminen K."/>
            <person name="Nilsson O."/>
            <person name="Pereda V."/>
            <person name="Peter G."/>
            <person name="Philippe R."/>
            <person name="Pilate G."/>
            <person name="Poliakov A."/>
            <person name="Razumovskaya J."/>
            <person name="Richardson P."/>
            <person name="Rinaldi C."/>
            <person name="Ritland K."/>
            <person name="Rouze P."/>
            <person name="Ryaboy D."/>
            <person name="Schmutz J."/>
            <person name="Schrader J."/>
            <person name="Segerman B."/>
            <person name="Shin H."/>
            <person name="Siddiqui A."/>
            <person name="Sterky F."/>
            <person name="Terry A."/>
            <person name="Tsai C.J."/>
            <person name="Uberbacher E."/>
            <person name="Unneberg P."/>
            <person name="Vahala J."/>
            <person name="Wall K."/>
            <person name="Wessler S."/>
            <person name="Yang G."/>
            <person name="Yin T."/>
            <person name="Douglas C."/>
            <person name="Marra M."/>
            <person name="Sandberg G."/>
            <person name="Van de Peer Y."/>
            <person name="Rokhsar D."/>
        </authorList>
    </citation>
    <scope>NUCLEOTIDE SEQUENCE [LARGE SCALE GENOMIC DNA]</scope>
    <source>
        <strain evidence="3">cv. Nisqually</strain>
    </source>
</reference>
<dbReference type="PANTHER" id="PTHR47723">
    <property type="entry name" value="OS05G0353850 PROTEIN"/>
    <property type="match status" value="1"/>
</dbReference>
<dbReference type="PANTHER" id="PTHR47723:SF19">
    <property type="entry name" value="POLYNUCLEOTIDYL TRANSFERASE, RIBONUCLEASE H-LIKE SUPERFAMILY PROTEIN"/>
    <property type="match status" value="1"/>
</dbReference>
<feature type="domain" description="RNase H type-1" evidence="1">
    <location>
        <begin position="47"/>
        <end position="128"/>
    </location>
</feature>
<dbReference type="InterPro" id="IPR012337">
    <property type="entry name" value="RNaseH-like_sf"/>
</dbReference>
<dbReference type="Proteomes" id="UP000006729">
    <property type="component" value="Chromosome 6"/>
</dbReference>
<dbReference type="InterPro" id="IPR053151">
    <property type="entry name" value="RNase_H-like"/>
</dbReference>
<dbReference type="GO" id="GO:0004523">
    <property type="term" value="F:RNA-DNA hybrid ribonuclease activity"/>
    <property type="evidence" value="ECO:0007669"/>
    <property type="project" value="InterPro"/>
</dbReference>
<gene>
    <name evidence="2" type="ORF">POPTR_006G089300</name>
</gene>
<dbReference type="GO" id="GO:0003676">
    <property type="term" value="F:nucleic acid binding"/>
    <property type="evidence" value="ECO:0007669"/>
    <property type="project" value="InterPro"/>
</dbReference>
<organism evidence="2 3">
    <name type="scientific">Populus trichocarpa</name>
    <name type="common">Western balsam poplar</name>
    <name type="synonym">Populus balsamifera subsp. trichocarpa</name>
    <dbReference type="NCBI Taxonomy" id="3694"/>
    <lineage>
        <taxon>Eukaryota</taxon>
        <taxon>Viridiplantae</taxon>
        <taxon>Streptophyta</taxon>
        <taxon>Embryophyta</taxon>
        <taxon>Tracheophyta</taxon>
        <taxon>Spermatophyta</taxon>
        <taxon>Magnoliopsida</taxon>
        <taxon>eudicotyledons</taxon>
        <taxon>Gunneridae</taxon>
        <taxon>Pentapetalae</taxon>
        <taxon>rosids</taxon>
        <taxon>fabids</taxon>
        <taxon>Malpighiales</taxon>
        <taxon>Salicaceae</taxon>
        <taxon>Saliceae</taxon>
        <taxon>Populus</taxon>
    </lineage>
</organism>
<evidence type="ECO:0000313" key="3">
    <source>
        <dbReference type="Proteomes" id="UP000006729"/>
    </source>
</evidence>
<dbReference type="InterPro" id="IPR002156">
    <property type="entry name" value="RNaseH_domain"/>
</dbReference>
<dbReference type="Gene3D" id="3.30.420.10">
    <property type="entry name" value="Ribonuclease H-like superfamily/Ribonuclease H"/>
    <property type="match status" value="1"/>
</dbReference>
<dbReference type="AlphaFoldDB" id="B9HBU9"/>